<name>A0A8C7WTY0_9TELE</name>
<comment type="subcellular location">
    <subcellularLocation>
        <location evidence="1">Endoplasmic reticulum membrane</location>
        <topology evidence="1">Multi-pass membrane protein</topology>
    </subcellularLocation>
</comment>
<dbReference type="Proteomes" id="UP000694383">
    <property type="component" value="Unplaced"/>
</dbReference>
<protein>
    <recommendedName>
        <fullName evidence="3">Guided entry of tail-anchored proteins factor 1</fullName>
    </recommendedName>
    <alternativeName>
        <fullName evidence="8">Tail-anchored protein insertion receptor WRB</fullName>
    </alternativeName>
    <alternativeName>
        <fullName evidence="9">Tryptophan-rich basic protein</fullName>
    </alternativeName>
</protein>
<evidence type="ECO:0000256" key="8">
    <source>
        <dbReference type="ARBA" id="ARBA00032437"/>
    </source>
</evidence>
<dbReference type="PANTHER" id="PTHR42650:SF1">
    <property type="entry name" value="GUIDED ENTRY OF TAIL-ANCHORED PROTEINS FACTOR 1"/>
    <property type="match status" value="1"/>
</dbReference>
<evidence type="ECO:0000256" key="9">
    <source>
        <dbReference type="ARBA" id="ARBA00033006"/>
    </source>
</evidence>
<dbReference type="GO" id="GO:0005789">
    <property type="term" value="C:endoplasmic reticulum membrane"/>
    <property type="evidence" value="ECO:0007669"/>
    <property type="project" value="UniProtKB-SubCell"/>
</dbReference>
<evidence type="ECO:0000256" key="5">
    <source>
        <dbReference type="ARBA" id="ARBA00022824"/>
    </source>
</evidence>
<feature type="signal peptide" evidence="10">
    <location>
        <begin position="1"/>
        <end position="21"/>
    </location>
</feature>
<evidence type="ECO:0000256" key="1">
    <source>
        <dbReference type="ARBA" id="ARBA00004477"/>
    </source>
</evidence>
<evidence type="ECO:0000256" key="10">
    <source>
        <dbReference type="SAM" id="SignalP"/>
    </source>
</evidence>
<proteinExistence type="inferred from homology"/>
<evidence type="ECO:0000256" key="4">
    <source>
        <dbReference type="ARBA" id="ARBA00022692"/>
    </source>
</evidence>
<dbReference type="GeneTree" id="ENSGT00940000164489"/>
<dbReference type="InterPro" id="IPR028945">
    <property type="entry name" value="Get1"/>
</dbReference>
<keyword evidence="4" id="KW-0812">Transmembrane</keyword>
<dbReference type="GO" id="GO:0043529">
    <property type="term" value="C:GET complex"/>
    <property type="evidence" value="ECO:0007669"/>
    <property type="project" value="TreeGrafter"/>
</dbReference>
<dbReference type="PANTHER" id="PTHR42650">
    <property type="entry name" value="TAIL-ANCHORED PROTEIN INSERTION RECEPTOR WRB"/>
    <property type="match status" value="1"/>
</dbReference>
<keyword evidence="12" id="KW-1185">Reference proteome</keyword>
<dbReference type="GO" id="GO:0043495">
    <property type="term" value="F:protein-membrane adaptor activity"/>
    <property type="evidence" value="ECO:0007669"/>
    <property type="project" value="TreeGrafter"/>
</dbReference>
<reference evidence="11" key="2">
    <citation type="submission" date="2025-09" db="UniProtKB">
        <authorList>
            <consortium name="Ensembl"/>
        </authorList>
    </citation>
    <scope>IDENTIFICATION</scope>
</reference>
<comment type="similarity">
    <text evidence="2">Belongs to the WRB/GET1 family.</text>
</comment>
<accession>A0A8C7WTY0</accession>
<dbReference type="InterPro" id="IPR029012">
    <property type="entry name" value="Helix_hairpin_bin_sf"/>
</dbReference>
<reference evidence="11" key="1">
    <citation type="submission" date="2025-08" db="UniProtKB">
        <authorList>
            <consortium name="Ensembl"/>
        </authorList>
    </citation>
    <scope>IDENTIFICATION</scope>
</reference>
<evidence type="ECO:0000256" key="3">
    <source>
        <dbReference type="ARBA" id="ARBA00017951"/>
    </source>
</evidence>
<evidence type="ECO:0000256" key="2">
    <source>
        <dbReference type="ARBA" id="ARBA00010799"/>
    </source>
</evidence>
<dbReference type="GO" id="GO:0071816">
    <property type="term" value="P:tail-anchored membrane protein insertion into ER membrane"/>
    <property type="evidence" value="ECO:0007669"/>
    <property type="project" value="InterPro"/>
</dbReference>
<feature type="chain" id="PRO_5034406039" description="Guided entry of tail-anchored proteins factor 1" evidence="10">
    <location>
        <begin position="22"/>
        <end position="135"/>
    </location>
</feature>
<evidence type="ECO:0000256" key="6">
    <source>
        <dbReference type="ARBA" id="ARBA00022989"/>
    </source>
</evidence>
<keyword evidence="6" id="KW-1133">Transmembrane helix</keyword>
<organism evidence="11 12">
    <name type="scientific">Oryzias sinensis</name>
    <name type="common">Chinese medaka</name>
    <dbReference type="NCBI Taxonomy" id="183150"/>
    <lineage>
        <taxon>Eukaryota</taxon>
        <taxon>Metazoa</taxon>
        <taxon>Chordata</taxon>
        <taxon>Craniata</taxon>
        <taxon>Vertebrata</taxon>
        <taxon>Euteleostomi</taxon>
        <taxon>Actinopterygii</taxon>
        <taxon>Neopterygii</taxon>
        <taxon>Teleostei</taxon>
        <taxon>Neoteleostei</taxon>
        <taxon>Acanthomorphata</taxon>
        <taxon>Ovalentaria</taxon>
        <taxon>Atherinomorphae</taxon>
        <taxon>Beloniformes</taxon>
        <taxon>Adrianichthyidae</taxon>
        <taxon>Oryziinae</taxon>
        <taxon>Oryzias</taxon>
    </lineage>
</organism>
<dbReference type="AlphaFoldDB" id="A0A8C7WTY0"/>
<evidence type="ECO:0000313" key="11">
    <source>
        <dbReference type="Ensembl" id="ENSOSIP00000003192.1"/>
    </source>
</evidence>
<evidence type="ECO:0000256" key="7">
    <source>
        <dbReference type="ARBA" id="ARBA00023136"/>
    </source>
</evidence>
<keyword evidence="5" id="KW-0256">Endoplasmic reticulum</keyword>
<dbReference type="Ensembl" id="ENSOSIT00000003432.1">
    <property type="protein sequence ID" value="ENSOSIP00000003192.1"/>
    <property type="gene ID" value="ENSOSIG00000002088.1"/>
</dbReference>
<keyword evidence="7" id="KW-0472">Membrane</keyword>
<dbReference type="Gene3D" id="1.10.287.660">
    <property type="entry name" value="Helix hairpin bin"/>
    <property type="match status" value="1"/>
</dbReference>
<sequence length="135" mass="15921">MWHCHWSRILIFFFIHGVCSPYHHTASTKLQSASFSWLQLACQDLLLLNLSKMIQKDAEQESEMRTEIQGMKMEQSSISMMDEFAKYARLERKINKTTDKLKTHGEMQMTVRDSRIRAGAEPRFYMLQCTFVIHV</sequence>
<keyword evidence="10" id="KW-0732">Signal</keyword>
<dbReference type="Pfam" id="PF04420">
    <property type="entry name" value="CHD5"/>
    <property type="match status" value="1"/>
</dbReference>
<evidence type="ECO:0000313" key="12">
    <source>
        <dbReference type="Proteomes" id="UP000694383"/>
    </source>
</evidence>